<evidence type="ECO:0000256" key="5">
    <source>
        <dbReference type="ARBA" id="ARBA00023136"/>
    </source>
</evidence>
<keyword evidence="4 7" id="KW-1133">Transmembrane helix</keyword>
<accession>A0A921NCJ4</accession>
<dbReference type="InterPro" id="IPR022781">
    <property type="entry name" value="Flagellar_biosynth_FliO"/>
</dbReference>
<gene>
    <name evidence="9" type="ORF">K8V30_08295</name>
</gene>
<feature type="region of interest" description="Disordered" evidence="6">
    <location>
        <begin position="37"/>
        <end position="56"/>
    </location>
</feature>
<comment type="caution">
    <text evidence="9">The sequence shown here is derived from an EMBL/GenBank/DDBJ whole genome shotgun (WGS) entry which is preliminary data.</text>
</comment>
<evidence type="ECO:0000256" key="6">
    <source>
        <dbReference type="SAM" id="MobiDB-lite"/>
    </source>
</evidence>
<organism evidence="9 10">
    <name type="scientific">Metalysinibacillus jejuensis</name>
    <dbReference type="NCBI Taxonomy" id="914327"/>
    <lineage>
        <taxon>Bacteria</taxon>
        <taxon>Bacillati</taxon>
        <taxon>Bacillota</taxon>
        <taxon>Bacilli</taxon>
        <taxon>Bacillales</taxon>
        <taxon>Caryophanaceae</taxon>
        <taxon>Metalysinibacillus</taxon>
    </lineage>
</organism>
<keyword evidence="9" id="KW-0966">Cell projection</keyword>
<evidence type="ECO:0000256" key="8">
    <source>
        <dbReference type="SAM" id="SignalP"/>
    </source>
</evidence>
<sequence length="221" mass="24766">MAFFKLAKTMLLACALLIGFSPIALADEGLTTVKETIEGSKNKGDSSDLPSKKAPALDDQQQVAGVPSYTFFDFVKIMLALGFVVVLLYLVLKFLNTRNLKYQQNQMVQNLGGVSVGAQKSVQLLQIGSKIYVIGVGEDVQLLKEITDEIEVDTLYKLYEDKQTLAAAPIKLKELFSKFNKTKVEEEAEQFNDLLQKRIHEIEKERSEGINNWKEKEKGDL</sequence>
<name>A0A921NCJ4_9BACL</name>
<evidence type="ECO:0000313" key="9">
    <source>
        <dbReference type="EMBL" id="HJH11662.1"/>
    </source>
</evidence>
<feature type="signal peptide" evidence="8">
    <location>
        <begin position="1"/>
        <end position="26"/>
    </location>
</feature>
<feature type="transmembrane region" description="Helical" evidence="7">
    <location>
        <begin position="74"/>
        <end position="92"/>
    </location>
</feature>
<dbReference type="Pfam" id="PF04347">
    <property type="entry name" value="FliO"/>
    <property type="match status" value="1"/>
</dbReference>
<feature type="chain" id="PRO_5037702164" evidence="8">
    <location>
        <begin position="27"/>
        <end position="221"/>
    </location>
</feature>
<keyword evidence="2" id="KW-1003">Cell membrane</keyword>
<evidence type="ECO:0000313" key="10">
    <source>
        <dbReference type="Proteomes" id="UP000700212"/>
    </source>
</evidence>
<dbReference type="EMBL" id="DYTV01000108">
    <property type="protein sequence ID" value="HJH11662.1"/>
    <property type="molecule type" value="Genomic_DNA"/>
</dbReference>
<evidence type="ECO:0000256" key="3">
    <source>
        <dbReference type="ARBA" id="ARBA00022692"/>
    </source>
</evidence>
<reference evidence="9" key="2">
    <citation type="submission" date="2021-09" db="EMBL/GenBank/DDBJ databases">
        <authorList>
            <person name="Gilroy R."/>
        </authorList>
    </citation>
    <scope>NUCLEOTIDE SEQUENCE</scope>
    <source>
        <strain evidence="9">CHK160-4876</strain>
    </source>
</reference>
<reference evidence="9" key="1">
    <citation type="journal article" date="2021" name="PeerJ">
        <title>Extensive microbial diversity within the chicken gut microbiome revealed by metagenomics and culture.</title>
        <authorList>
            <person name="Gilroy R."/>
            <person name="Ravi A."/>
            <person name="Getino M."/>
            <person name="Pursley I."/>
            <person name="Horton D.L."/>
            <person name="Alikhan N.F."/>
            <person name="Baker D."/>
            <person name="Gharbi K."/>
            <person name="Hall N."/>
            <person name="Watson M."/>
            <person name="Adriaenssens E.M."/>
            <person name="Foster-Nyarko E."/>
            <person name="Jarju S."/>
            <person name="Secka A."/>
            <person name="Antonio M."/>
            <person name="Oren A."/>
            <person name="Chaudhuri R.R."/>
            <person name="La Ragione R."/>
            <person name="Hildebrand F."/>
            <person name="Pallen M.J."/>
        </authorList>
    </citation>
    <scope>NUCLEOTIDE SEQUENCE</scope>
    <source>
        <strain evidence="9">CHK160-4876</strain>
    </source>
</reference>
<evidence type="ECO:0000256" key="2">
    <source>
        <dbReference type="ARBA" id="ARBA00022475"/>
    </source>
</evidence>
<keyword evidence="3 7" id="KW-0812">Transmembrane</keyword>
<evidence type="ECO:0000256" key="7">
    <source>
        <dbReference type="SAM" id="Phobius"/>
    </source>
</evidence>
<dbReference type="GO" id="GO:0016020">
    <property type="term" value="C:membrane"/>
    <property type="evidence" value="ECO:0007669"/>
    <property type="project" value="InterPro"/>
</dbReference>
<dbReference type="AlphaFoldDB" id="A0A921NCJ4"/>
<evidence type="ECO:0000256" key="1">
    <source>
        <dbReference type="ARBA" id="ARBA00004236"/>
    </source>
</evidence>
<dbReference type="GO" id="GO:0044781">
    <property type="term" value="P:bacterial-type flagellum organization"/>
    <property type="evidence" value="ECO:0007669"/>
    <property type="project" value="InterPro"/>
</dbReference>
<keyword evidence="5 7" id="KW-0472">Membrane</keyword>
<comment type="subcellular location">
    <subcellularLocation>
        <location evidence="1">Cell membrane</location>
    </subcellularLocation>
</comment>
<keyword evidence="8" id="KW-0732">Signal</keyword>
<dbReference type="OrthoDB" id="2376965at2"/>
<evidence type="ECO:0000256" key="4">
    <source>
        <dbReference type="ARBA" id="ARBA00022989"/>
    </source>
</evidence>
<proteinExistence type="predicted"/>
<dbReference type="Proteomes" id="UP000700212">
    <property type="component" value="Unassembled WGS sequence"/>
</dbReference>
<keyword evidence="9" id="KW-0969">Cilium</keyword>
<protein>
    <submittedName>
        <fullName evidence="9">Flagellar biosynthetic protein FliO</fullName>
    </submittedName>
</protein>
<dbReference type="RefSeq" id="WP_108305809.1">
    <property type="nucleotide sequence ID" value="NZ_QAFW01000001.1"/>
</dbReference>
<keyword evidence="9" id="KW-0282">Flagellum</keyword>
<feature type="compositionally biased region" description="Basic and acidic residues" evidence="6">
    <location>
        <begin position="37"/>
        <end position="46"/>
    </location>
</feature>